<dbReference type="NCBIfam" id="TIGR02035">
    <property type="entry name" value="D_Ser_am_lyase"/>
    <property type="match status" value="1"/>
</dbReference>
<evidence type="ECO:0000313" key="8">
    <source>
        <dbReference type="EMBL" id="EXB06768.1"/>
    </source>
</evidence>
<dbReference type="PATRIC" id="fig|1310613.3.peg.958"/>
<evidence type="ECO:0000313" key="9">
    <source>
        <dbReference type="Proteomes" id="UP000020595"/>
    </source>
</evidence>
<dbReference type="FunFam" id="3.40.50.1100:FF:000018">
    <property type="entry name" value="D-serine dehydratase"/>
    <property type="match status" value="1"/>
</dbReference>
<dbReference type="InterPro" id="IPR011780">
    <property type="entry name" value="D_Ser_am_lyase"/>
</dbReference>
<evidence type="ECO:0000256" key="1">
    <source>
        <dbReference type="ARBA" id="ARBA00001933"/>
    </source>
</evidence>
<dbReference type="CDD" id="cd06447">
    <property type="entry name" value="D-Ser-dehyd"/>
    <property type="match status" value="1"/>
</dbReference>
<dbReference type="EMBL" id="JEWH01000008">
    <property type="protein sequence ID" value="EXB06768.1"/>
    <property type="molecule type" value="Genomic_DNA"/>
</dbReference>
<dbReference type="Pfam" id="PF00291">
    <property type="entry name" value="PALP"/>
    <property type="match status" value="1"/>
</dbReference>
<evidence type="ECO:0000256" key="2">
    <source>
        <dbReference type="ARBA" id="ARBA00022898"/>
    </source>
</evidence>
<evidence type="ECO:0000256" key="5">
    <source>
        <dbReference type="ARBA" id="ARBA00061269"/>
    </source>
</evidence>
<dbReference type="GO" id="GO:0008721">
    <property type="term" value="F:D-serine ammonia-lyase activity"/>
    <property type="evidence" value="ECO:0007669"/>
    <property type="project" value="UniProtKB-EC"/>
</dbReference>
<dbReference type="RefSeq" id="WP_032050845.1">
    <property type="nucleotide sequence ID" value="NZ_JEWH01000008.1"/>
</dbReference>
<proteinExistence type="inferred from homology"/>
<dbReference type="Proteomes" id="UP000020595">
    <property type="component" value="Unassembled WGS sequence"/>
</dbReference>
<protein>
    <recommendedName>
        <fullName evidence="6">Probable D-serine dehydratase</fullName>
        <ecNumber evidence="6">4.3.1.18</ecNumber>
    </recommendedName>
    <alternativeName>
        <fullName evidence="6">D-serine deaminase</fullName>
        <shortName evidence="6">DSD</shortName>
    </alternativeName>
</protein>
<dbReference type="PROSITE" id="PS00165">
    <property type="entry name" value="DEHYDRATASE_SER_THR"/>
    <property type="match status" value="1"/>
</dbReference>
<comment type="caution">
    <text evidence="8">The sequence shown here is derived from an EMBL/GenBank/DDBJ whole genome shotgun (WGS) entry which is preliminary data.</text>
</comment>
<gene>
    <name evidence="6 8" type="primary">dsdA</name>
    <name evidence="8" type="ORF">J512_1005</name>
</gene>
<evidence type="ECO:0000259" key="7">
    <source>
        <dbReference type="Pfam" id="PF00291"/>
    </source>
</evidence>
<dbReference type="SUPFAM" id="SSF53686">
    <property type="entry name" value="Tryptophan synthase beta subunit-like PLP-dependent enzymes"/>
    <property type="match status" value="1"/>
</dbReference>
<dbReference type="Gene3D" id="3.40.50.1100">
    <property type="match status" value="2"/>
</dbReference>
<feature type="modified residue" description="N6-(pyridoxal phosphate)lysine" evidence="6">
    <location>
        <position position="118"/>
    </location>
</feature>
<dbReference type="PANTHER" id="PTHR48078">
    <property type="entry name" value="THREONINE DEHYDRATASE, MITOCHONDRIAL-RELATED"/>
    <property type="match status" value="1"/>
</dbReference>
<dbReference type="GO" id="GO:0009097">
    <property type="term" value="P:isoleucine biosynthetic process"/>
    <property type="evidence" value="ECO:0007669"/>
    <property type="project" value="TreeGrafter"/>
</dbReference>
<comment type="cofactor">
    <cofactor evidence="1 6">
        <name>pyridoxal 5'-phosphate</name>
        <dbReference type="ChEBI" id="CHEBI:597326"/>
    </cofactor>
</comment>
<dbReference type="NCBIfam" id="NF002823">
    <property type="entry name" value="PRK02991.1"/>
    <property type="match status" value="1"/>
</dbReference>
<organism evidence="8 9">
    <name type="scientific">Acinetobacter baumannii (strain 1295743)</name>
    <dbReference type="NCBI Taxonomy" id="1310613"/>
    <lineage>
        <taxon>Bacteria</taxon>
        <taxon>Pseudomonadati</taxon>
        <taxon>Pseudomonadota</taxon>
        <taxon>Gammaproteobacteria</taxon>
        <taxon>Moraxellales</taxon>
        <taxon>Moraxellaceae</taxon>
        <taxon>Acinetobacter</taxon>
        <taxon>Acinetobacter calcoaceticus/baumannii complex</taxon>
    </lineage>
</organism>
<accession>A0A009ISD5</accession>
<dbReference type="InterPro" id="IPR050147">
    <property type="entry name" value="Ser/Thr_Dehydratase"/>
</dbReference>
<dbReference type="PANTHER" id="PTHR48078:SF9">
    <property type="entry name" value="D-SERINE DEHYDRATASE"/>
    <property type="match status" value="1"/>
</dbReference>
<dbReference type="GO" id="GO:0030170">
    <property type="term" value="F:pyridoxal phosphate binding"/>
    <property type="evidence" value="ECO:0007669"/>
    <property type="project" value="InterPro"/>
</dbReference>
<evidence type="ECO:0000256" key="4">
    <source>
        <dbReference type="ARBA" id="ARBA00050422"/>
    </source>
</evidence>
<dbReference type="InterPro" id="IPR036052">
    <property type="entry name" value="TrpB-like_PALP_sf"/>
</dbReference>
<dbReference type="InterPro" id="IPR000634">
    <property type="entry name" value="Ser/Thr_deHydtase_PyrdxlP-BS"/>
</dbReference>
<comment type="similarity">
    <text evidence="5 6">Belongs to the serine/threonine dehydratase family. DsdA subfamily.</text>
</comment>
<evidence type="ECO:0000256" key="3">
    <source>
        <dbReference type="ARBA" id="ARBA00023239"/>
    </source>
</evidence>
<feature type="domain" description="Tryptophan synthase beta chain-like PALP" evidence="7">
    <location>
        <begin position="97"/>
        <end position="393"/>
    </location>
</feature>
<comment type="catalytic activity">
    <reaction evidence="4 6">
        <text>D-serine = pyruvate + NH4(+)</text>
        <dbReference type="Rhea" id="RHEA:13977"/>
        <dbReference type="ChEBI" id="CHEBI:15361"/>
        <dbReference type="ChEBI" id="CHEBI:28938"/>
        <dbReference type="ChEBI" id="CHEBI:35247"/>
        <dbReference type="EC" id="4.3.1.18"/>
    </reaction>
</comment>
<reference evidence="8 9" key="1">
    <citation type="submission" date="2014-02" db="EMBL/GenBank/DDBJ databases">
        <title>Comparative genomics and transcriptomics to identify genetic mechanisms underlying the emergence of carbapenem resistant Acinetobacter baumannii (CRAb).</title>
        <authorList>
            <person name="Harris A.D."/>
            <person name="Johnson K.J."/>
            <person name="George J."/>
            <person name="Shefchek K."/>
            <person name="Daugherty S.C."/>
            <person name="Parankush S."/>
            <person name="Sadzewicz L."/>
            <person name="Tallon L."/>
            <person name="Sengamalay N."/>
            <person name="Hazen T.H."/>
            <person name="Rasko D.A."/>
        </authorList>
    </citation>
    <scope>NUCLEOTIDE SEQUENCE [LARGE SCALE GENOMIC DNA]</scope>
    <source>
        <strain evidence="8 9">1295743</strain>
    </source>
</reference>
<evidence type="ECO:0000256" key="6">
    <source>
        <dbReference type="HAMAP-Rule" id="MF_01030"/>
    </source>
</evidence>
<dbReference type="GO" id="GO:0036088">
    <property type="term" value="P:D-serine catabolic process"/>
    <property type="evidence" value="ECO:0007669"/>
    <property type="project" value="TreeGrafter"/>
</dbReference>
<dbReference type="InterPro" id="IPR001926">
    <property type="entry name" value="TrpB-like_PALP"/>
</dbReference>
<sequence length="444" mass="49074">MKTVQLDQLKQQFPLIQTLQDYQETFWFNPHRYPLNEALMKVGLTEQDVKEAEARLARFAPYLAKVFPETQAQHGKIESALVEIADMQQALSLQKHKTLTGKLWLKKDSHLPISGSIKARGGIYEVLAHAEKLAIEAGLLKLEDDYSKLDQDSFRTFFSKYQIAVGSTGNLGLSIGIMSAKLGFRVSVHMSADARQWKKDKLRSLGVNVVEYASDYGVAVEEGRKAAEQDPFCFFIDDENSTTLFLGYAVAGLRLKQQFEQKQIKVDADHPLFVYLPCGVGGGPGGVSFGLKLAFGEHVHCIFAEPTHSPCMLLGVYTGLHDQISVNDIGLDNITAADGLAVGRASGFVGRAMQQLIDGYYTIHDECLYELIALLNQTENIQVEPSAAAGMMGPYYVQTTPDYLALHQLSAEKLQHATHVVWATGGGMVPPDEMQKYLTHSQSN</sequence>
<dbReference type="GO" id="GO:0016836">
    <property type="term" value="F:hydro-lyase activity"/>
    <property type="evidence" value="ECO:0007669"/>
    <property type="project" value="UniProtKB-UniRule"/>
</dbReference>
<dbReference type="EC" id="4.3.1.18" evidence="6"/>
<name>A0A009ISD5_ACIB9</name>
<keyword evidence="2 6" id="KW-0663">Pyridoxal phosphate</keyword>
<keyword evidence="3 6" id="KW-0456">Lyase</keyword>
<dbReference type="HAMAP" id="MF_01030">
    <property type="entry name" value="D_Ser_dehydrat"/>
    <property type="match status" value="1"/>
</dbReference>
<dbReference type="AlphaFoldDB" id="A0A009ISD5"/>